<sequence>MVPSQRLRHEPRHAGGNTTGACHCGMGSVNRYDEAKKQDQNIACVGFDPRTGDGLADARLIAAAPDLLEAAKRVLDRGYAIRRRSS</sequence>
<gene>
    <name evidence="2" type="ORF">NWE54_04240</name>
</gene>
<name>A0A9E8CQ93_9HYPH</name>
<proteinExistence type="predicted"/>
<reference evidence="2" key="1">
    <citation type="submission" date="2022-08" db="EMBL/GenBank/DDBJ databases">
        <title>Complete Genome Sequences of 2 Bosea sp. soil isolates.</title>
        <authorList>
            <person name="Alvarez Arevalo M."/>
            <person name="Sterndorff E.B."/>
            <person name="Faurdal D."/>
            <person name="Joergensen T.S."/>
            <person name="Weber T."/>
        </authorList>
    </citation>
    <scope>NUCLEOTIDE SEQUENCE</scope>
    <source>
        <strain evidence="2">NBC_00436</strain>
    </source>
</reference>
<dbReference type="EMBL" id="CP102774">
    <property type="protein sequence ID" value="UZF88004.1"/>
    <property type="molecule type" value="Genomic_DNA"/>
</dbReference>
<evidence type="ECO:0000256" key="1">
    <source>
        <dbReference type="SAM" id="MobiDB-lite"/>
    </source>
</evidence>
<feature type="region of interest" description="Disordered" evidence="1">
    <location>
        <begin position="1"/>
        <end position="20"/>
    </location>
</feature>
<dbReference type="AlphaFoldDB" id="A0A9E8CQ93"/>
<evidence type="ECO:0000313" key="2">
    <source>
        <dbReference type="EMBL" id="UZF88004.1"/>
    </source>
</evidence>
<protein>
    <submittedName>
        <fullName evidence="2">Uncharacterized protein</fullName>
    </submittedName>
</protein>
<accession>A0A9E8CQ93</accession>
<organism evidence="2">
    <name type="scientific">Bosea sp. NBC_00436</name>
    <dbReference type="NCBI Taxonomy" id="2969620"/>
    <lineage>
        <taxon>Bacteria</taxon>
        <taxon>Pseudomonadati</taxon>
        <taxon>Pseudomonadota</taxon>
        <taxon>Alphaproteobacteria</taxon>
        <taxon>Hyphomicrobiales</taxon>
        <taxon>Boseaceae</taxon>
        <taxon>Bosea</taxon>
    </lineage>
</organism>